<dbReference type="InterPro" id="IPR006127">
    <property type="entry name" value="ZnuA-like"/>
</dbReference>
<dbReference type="PANTHER" id="PTHR42953:SF1">
    <property type="entry name" value="METAL-BINDING PROTEIN HI_0362-RELATED"/>
    <property type="match status" value="1"/>
</dbReference>
<proteinExistence type="inferred from homology"/>
<dbReference type="InterPro" id="IPR006128">
    <property type="entry name" value="Lipoprotein_PsaA-like"/>
</dbReference>
<reference evidence="7 8" key="1">
    <citation type="journal article" date="2019" name="Int. J. Syst. Evol. Microbiol.">
        <title>Lactobacillus salitolerans sp. nov., a novel lactic acid bacterium isolated from spent mushroom substrates.</title>
        <authorList>
            <person name="Tohno M."/>
            <person name="Tanizawa Y."/>
            <person name="Kojima Y."/>
            <person name="Sakamoto M."/>
            <person name="Nakamura Y."/>
            <person name="Ohkuma M."/>
            <person name="Kobayashi H."/>
        </authorList>
    </citation>
    <scope>NUCLEOTIDE SEQUENCE [LARGE SCALE GENOMIC DNA]</scope>
    <source>
        <strain evidence="7 8">YK43</strain>
    </source>
</reference>
<comment type="caution">
    <text evidence="7">The sequence shown here is derived from an EMBL/GenBank/DDBJ whole genome shotgun (WGS) entry which is preliminary data.</text>
</comment>
<evidence type="ECO:0000313" key="8">
    <source>
        <dbReference type="Proteomes" id="UP000286848"/>
    </source>
</evidence>
<evidence type="ECO:0000256" key="1">
    <source>
        <dbReference type="ARBA" id="ARBA00004196"/>
    </source>
</evidence>
<feature type="signal peptide" evidence="6">
    <location>
        <begin position="1"/>
        <end position="27"/>
    </location>
</feature>
<comment type="similarity">
    <text evidence="5">Belongs to the bacterial solute-binding protein 9 family.</text>
</comment>
<keyword evidence="2 5" id="KW-0813">Transport</keyword>
<sequence length="307" mass="34233">MMSNTTLRLKKVGTAAVVMLLAVLVTACGQKENSQSNGKINITATTNIYGEVARAVAGNKGNVKSIINDPDTDPHDYDPAPTDAQEVAKSQVVIANGLGYDAWVGNLVKNGNDDLQYVRVGETVLKQKKGDNPHIWYDPQTMPKLARNLAQRFGKLQPKNKAYFNRNAEKYIKSLAPVQQKMDQVKKTAQKQGKQEVYVSEPVFDYAIQAMNFTVGNKKFENDTEKGTDPAPSTIKAMQDGLKKKKIAFFVDNKQASSKTVSNFVELAQKNNIPILKVTETMPAKQNYRQWMVGQYDQLLKIMQKKE</sequence>
<dbReference type="Proteomes" id="UP000286848">
    <property type="component" value="Unassembled WGS sequence"/>
</dbReference>
<evidence type="ECO:0000256" key="6">
    <source>
        <dbReference type="SAM" id="SignalP"/>
    </source>
</evidence>
<evidence type="ECO:0000256" key="4">
    <source>
        <dbReference type="ARBA" id="ARBA00022729"/>
    </source>
</evidence>
<name>A0A401IUQ6_9LACO</name>
<dbReference type="PANTHER" id="PTHR42953">
    <property type="entry name" value="HIGH-AFFINITY ZINC UPTAKE SYSTEM PROTEIN ZNUA-RELATED"/>
    <property type="match status" value="1"/>
</dbReference>
<dbReference type="EMBL" id="BFFP01000029">
    <property type="protein sequence ID" value="GBG95246.1"/>
    <property type="molecule type" value="Genomic_DNA"/>
</dbReference>
<dbReference type="Pfam" id="PF01297">
    <property type="entry name" value="ZnuA"/>
    <property type="match status" value="1"/>
</dbReference>
<dbReference type="InterPro" id="IPR050492">
    <property type="entry name" value="Bact_metal-bind_prot9"/>
</dbReference>
<dbReference type="SUPFAM" id="SSF53807">
    <property type="entry name" value="Helical backbone' metal receptor"/>
    <property type="match status" value="1"/>
</dbReference>
<evidence type="ECO:0000256" key="2">
    <source>
        <dbReference type="ARBA" id="ARBA00022448"/>
    </source>
</evidence>
<dbReference type="PRINTS" id="PR00690">
    <property type="entry name" value="ADHESNFAMILY"/>
</dbReference>
<dbReference type="GO" id="GO:0007155">
    <property type="term" value="P:cell adhesion"/>
    <property type="evidence" value="ECO:0007669"/>
    <property type="project" value="InterPro"/>
</dbReference>
<dbReference type="AlphaFoldDB" id="A0A401IUQ6"/>
<keyword evidence="4 6" id="KW-0732">Signal</keyword>
<protein>
    <submittedName>
        <fullName evidence="7">Metal ABC transporter substrate-binding protein</fullName>
    </submittedName>
</protein>
<dbReference type="Gene3D" id="3.40.50.1980">
    <property type="entry name" value="Nitrogenase molybdenum iron protein domain"/>
    <property type="match status" value="2"/>
</dbReference>
<evidence type="ECO:0000313" key="7">
    <source>
        <dbReference type="EMBL" id="GBG95246.1"/>
    </source>
</evidence>
<feature type="chain" id="PRO_5039091633" evidence="6">
    <location>
        <begin position="28"/>
        <end position="307"/>
    </location>
</feature>
<gene>
    <name evidence="7" type="ORF">LFYK43_17050</name>
</gene>
<keyword evidence="3" id="KW-0479">Metal-binding</keyword>
<evidence type="ECO:0000256" key="5">
    <source>
        <dbReference type="RuleBase" id="RU003512"/>
    </source>
</evidence>
<organism evidence="7 8">
    <name type="scientific">Ligilactobacillus salitolerans</name>
    <dbReference type="NCBI Taxonomy" id="1808352"/>
    <lineage>
        <taxon>Bacteria</taxon>
        <taxon>Bacillati</taxon>
        <taxon>Bacillota</taxon>
        <taxon>Bacilli</taxon>
        <taxon>Lactobacillales</taxon>
        <taxon>Lactobacillaceae</taxon>
        <taxon>Ligilactobacillus</taxon>
    </lineage>
</organism>
<dbReference type="GO" id="GO:0030001">
    <property type="term" value="P:metal ion transport"/>
    <property type="evidence" value="ECO:0007669"/>
    <property type="project" value="InterPro"/>
</dbReference>
<dbReference type="GO" id="GO:0046872">
    <property type="term" value="F:metal ion binding"/>
    <property type="evidence" value="ECO:0007669"/>
    <property type="project" value="UniProtKB-KW"/>
</dbReference>
<evidence type="ECO:0000256" key="3">
    <source>
        <dbReference type="ARBA" id="ARBA00022723"/>
    </source>
</evidence>
<dbReference type="GO" id="GO:0030313">
    <property type="term" value="C:cell envelope"/>
    <property type="evidence" value="ECO:0007669"/>
    <property type="project" value="UniProtKB-SubCell"/>
</dbReference>
<accession>A0A401IUQ6</accession>
<keyword evidence="8" id="KW-1185">Reference proteome</keyword>
<comment type="subcellular location">
    <subcellularLocation>
        <location evidence="1">Cell envelope</location>
    </subcellularLocation>
</comment>